<proteinExistence type="inferred from homology"/>
<dbReference type="PIRSF" id="PIRSF000390">
    <property type="entry name" value="PLP_StrS"/>
    <property type="match status" value="1"/>
</dbReference>
<keyword evidence="5" id="KW-0032">Aminotransferase</keyword>
<dbReference type="Gene3D" id="3.40.640.10">
    <property type="entry name" value="Type I PLP-dependent aspartate aminotransferase-like (Major domain)"/>
    <property type="match status" value="1"/>
</dbReference>
<evidence type="ECO:0000313" key="6">
    <source>
        <dbReference type="Proteomes" id="UP000295075"/>
    </source>
</evidence>
<accession>A0A4R4QIV5</accession>
<comment type="caution">
    <text evidence="5">The sequence shown here is derived from an EMBL/GenBank/DDBJ whole genome shotgun (WGS) entry which is preliminary data.</text>
</comment>
<evidence type="ECO:0000256" key="4">
    <source>
        <dbReference type="RuleBase" id="RU004508"/>
    </source>
</evidence>
<dbReference type="InterPro" id="IPR015424">
    <property type="entry name" value="PyrdxlP-dep_Trfase"/>
</dbReference>
<dbReference type="Gene3D" id="3.90.1150.10">
    <property type="entry name" value="Aspartate Aminotransferase, domain 1"/>
    <property type="match status" value="1"/>
</dbReference>
<dbReference type="GO" id="GO:0030170">
    <property type="term" value="F:pyridoxal phosphate binding"/>
    <property type="evidence" value="ECO:0007669"/>
    <property type="project" value="TreeGrafter"/>
</dbReference>
<feature type="modified residue" description="N6-(pyridoxal phosphate)lysine" evidence="3">
    <location>
        <position position="241"/>
    </location>
</feature>
<evidence type="ECO:0000256" key="2">
    <source>
        <dbReference type="PIRSR" id="PIRSR000390-1"/>
    </source>
</evidence>
<gene>
    <name evidence="5" type="ORF">E1261_01850</name>
</gene>
<organism evidence="5 6">
    <name type="scientific">Kribbella albertanoniae</name>
    <dbReference type="NCBI Taxonomy" id="1266829"/>
    <lineage>
        <taxon>Bacteria</taxon>
        <taxon>Bacillati</taxon>
        <taxon>Actinomycetota</taxon>
        <taxon>Actinomycetes</taxon>
        <taxon>Propionibacteriales</taxon>
        <taxon>Kribbellaceae</taxon>
        <taxon>Kribbella</taxon>
    </lineage>
</organism>
<dbReference type="Proteomes" id="UP000295075">
    <property type="component" value="Unassembled WGS sequence"/>
</dbReference>
<evidence type="ECO:0000256" key="1">
    <source>
        <dbReference type="ARBA" id="ARBA00001933"/>
    </source>
</evidence>
<keyword evidence="6" id="KW-1185">Reference proteome</keyword>
<dbReference type="CDD" id="cd00616">
    <property type="entry name" value="AHBA_syn"/>
    <property type="match status" value="1"/>
</dbReference>
<dbReference type="GO" id="GO:0008483">
    <property type="term" value="F:transaminase activity"/>
    <property type="evidence" value="ECO:0007669"/>
    <property type="project" value="UniProtKB-KW"/>
</dbReference>
<dbReference type="InterPro" id="IPR015422">
    <property type="entry name" value="PyrdxlP-dep_Trfase_small"/>
</dbReference>
<dbReference type="EMBL" id="SMKA01000003">
    <property type="protein sequence ID" value="TDC35299.1"/>
    <property type="molecule type" value="Genomic_DNA"/>
</dbReference>
<sequence>MYVKRCSPVRSCNKMQLRRRPDGGLEVRHWCSSFERRRALTIEGVIAMQESSGVPGAGVRVPFRDLRRLHNIGQQESRAALDRAIDSCDFARPNQLIEEFESKFAEYCGVRYAVATSSGSSALLLAYLAHGIGAGDEILTVPNTFVATAEAAIMLGARVRLVDVDPVTQAIDQGAAIRMLTPSTKAVVPLHPFGRAAGLELLRSVTRERGIALIEEACHAHGARRVGRVGDSAVFSFGPTKPLAGLGEGGAVVTDDERLAGILRQWNNHGRDGGSHRHLGLNFRIHPMEAAYLTSRLALLPGLLDERRMIAARYNDAFAEYGVTGNPAVRDPTEHSYYVYVLDVPQRARFCRRLSELGIGWDIHYPVAIHRQPAHEARFRAAALPQCDRLQERIISLPMINGLRKDEIDEVVTAVRSVLEEVTAE</sequence>
<dbReference type="SUPFAM" id="SSF53383">
    <property type="entry name" value="PLP-dependent transferases"/>
    <property type="match status" value="1"/>
</dbReference>
<dbReference type="PANTHER" id="PTHR30244">
    <property type="entry name" value="TRANSAMINASE"/>
    <property type="match status" value="1"/>
</dbReference>
<keyword evidence="5" id="KW-0808">Transferase</keyword>
<evidence type="ECO:0000313" key="5">
    <source>
        <dbReference type="EMBL" id="TDC35299.1"/>
    </source>
</evidence>
<reference evidence="5 6" key="1">
    <citation type="submission" date="2019-03" db="EMBL/GenBank/DDBJ databases">
        <title>Draft genome sequences of novel Actinobacteria.</title>
        <authorList>
            <person name="Sahin N."/>
            <person name="Ay H."/>
            <person name="Saygin H."/>
        </authorList>
    </citation>
    <scope>NUCLEOTIDE SEQUENCE [LARGE SCALE GENOMIC DNA]</scope>
    <source>
        <strain evidence="5 6">JCM 30547</strain>
    </source>
</reference>
<protein>
    <submittedName>
        <fullName evidence="5">DegT/DnrJ/EryC1/StrS family aminotransferase</fullName>
    </submittedName>
</protein>
<name>A0A4R4QIV5_9ACTN</name>
<comment type="similarity">
    <text evidence="4">Belongs to the DegT/DnrJ/EryC1 family.</text>
</comment>
<dbReference type="InterPro" id="IPR000653">
    <property type="entry name" value="DegT/StrS_aminotransferase"/>
</dbReference>
<dbReference type="AlphaFoldDB" id="A0A4R4QIV5"/>
<comment type="cofactor">
    <cofactor evidence="1">
        <name>pyridoxal 5'-phosphate</name>
        <dbReference type="ChEBI" id="CHEBI:597326"/>
    </cofactor>
</comment>
<dbReference type="GO" id="GO:0000271">
    <property type="term" value="P:polysaccharide biosynthetic process"/>
    <property type="evidence" value="ECO:0007669"/>
    <property type="project" value="TreeGrafter"/>
</dbReference>
<dbReference type="OrthoDB" id="9804264at2"/>
<dbReference type="PANTHER" id="PTHR30244:SF34">
    <property type="entry name" value="DTDP-4-AMINO-4,6-DIDEOXYGALACTOSE TRANSAMINASE"/>
    <property type="match status" value="1"/>
</dbReference>
<evidence type="ECO:0000256" key="3">
    <source>
        <dbReference type="PIRSR" id="PIRSR000390-2"/>
    </source>
</evidence>
<feature type="active site" description="Proton acceptor" evidence="2">
    <location>
        <position position="241"/>
    </location>
</feature>
<dbReference type="InterPro" id="IPR015421">
    <property type="entry name" value="PyrdxlP-dep_Trfase_major"/>
</dbReference>
<keyword evidence="3 4" id="KW-0663">Pyridoxal phosphate</keyword>
<dbReference type="Pfam" id="PF01041">
    <property type="entry name" value="DegT_DnrJ_EryC1"/>
    <property type="match status" value="1"/>
</dbReference>